<sequence length="112" mass="12716">MSNRSIIVKSDTALREAEAQEWEVVEPTRTAPFTTFAYSITEISSFGGRTRVKSSTTRLTDGKLVSEKFDGELDGSAYERMAMQASEQFASQLRLLMLPFSWLLPRSRDRDE</sequence>
<protein>
    <submittedName>
        <fullName evidence="1">Uncharacterized protein</fullName>
    </submittedName>
</protein>
<comment type="caution">
    <text evidence="1">The sequence shown here is derived from an EMBL/GenBank/DDBJ whole genome shotgun (WGS) entry which is preliminary data.</text>
</comment>
<name>A0ABU8VXG3_9BURK</name>
<reference evidence="1 2" key="1">
    <citation type="submission" date="2024-03" db="EMBL/GenBank/DDBJ databases">
        <title>Novel species of the genus Variovorax.</title>
        <authorList>
            <person name="Liu Q."/>
            <person name="Xin Y.-H."/>
        </authorList>
    </citation>
    <scope>NUCLEOTIDE SEQUENCE [LARGE SCALE GENOMIC DNA]</scope>
    <source>
        <strain evidence="1 2">KACC 18501</strain>
    </source>
</reference>
<evidence type="ECO:0000313" key="1">
    <source>
        <dbReference type="EMBL" id="MEJ8822500.1"/>
    </source>
</evidence>
<evidence type="ECO:0000313" key="2">
    <source>
        <dbReference type="Proteomes" id="UP001363010"/>
    </source>
</evidence>
<keyword evidence="2" id="KW-1185">Reference proteome</keyword>
<accession>A0ABU8VXG3</accession>
<gene>
    <name evidence="1" type="ORF">WKW80_10680</name>
</gene>
<proteinExistence type="predicted"/>
<organism evidence="1 2">
    <name type="scientific">Variovorax humicola</name>
    <dbReference type="NCBI Taxonomy" id="1769758"/>
    <lineage>
        <taxon>Bacteria</taxon>
        <taxon>Pseudomonadati</taxon>
        <taxon>Pseudomonadota</taxon>
        <taxon>Betaproteobacteria</taxon>
        <taxon>Burkholderiales</taxon>
        <taxon>Comamonadaceae</taxon>
        <taxon>Variovorax</taxon>
    </lineage>
</organism>
<dbReference type="EMBL" id="JBBKZV010000005">
    <property type="protein sequence ID" value="MEJ8822500.1"/>
    <property type="molecule type" value="Genomic_DNA"/>
</dbReference>
<dbReference type="RefSeq" id="WP_340363550.1">
    <property type="nucleotide sequence ID" value="NZ_JBBKZV010000005.1"/>
</dbReference>
<dbReference type="Proteomes" id="UP001363010">
    <property type="component" value="Unassembled WGS sequence"/>
</dbReference>